<dbReference type="GO" id="GO:0003677">
    <property type="term" value="F:DNA binding"/>
    <property type="evidence" value="ECO:0007669"/>
    <property type="project" value="UniProtKB-UniRule"/>
</dbReference>
<reference evidence="5" key="2">
    <citation type="submission" date="2006-05" db="EMBL/GenBank/DDBJ databases">
        <title>Sequencing of the draft genome and assembly of Desulfuromonas acetoxidans DSM 684.</title>
        <authorList>
            <consortium name="US DOE Joint Genome Institute (JGI-PGF)"/>
            <person name="Copeland A."/>
            <person name="Lucas S."/>
            <person name="Lapidus A."/>
            <person name="Barry K."/>
            <person name="Detter J.C."/>
            <person name="Glavina del Rio T."/>
            <person name="Hammon N."/>
            <person name="Israni S."/>
            <person name="Dalin E."/>
            <person name="Tice H."/>
            <person name="Bruce D."/>
            <person name="Pitluck S."/>
            <person name="Richardson P."/>
        </authorList>
    </citation>
    <scope>NUCLEOTIDE SEQUENCE [LARGE SCALE GENOMIC DNA]</scope>
    <source>
        <strain evidence="5">DSM 684</strain>
    </source>
</reference>
<evidence type="ECO:0000256" key="1">
    <source>
        <dbReference type="ARBA" id="ARBA00023125"/>
    </source>
</evidence>
<protein>
    <submittedName>
        <fullName evidence="5">Transcriptional regulator, TetR family</fullName>
    </submittedName>
</protein>
<gene>
    <name evidence="5" type="ORF">Dace_2103</name>
</gene>
<proteinExistence type="predicted"/>
<keyword evidence="6" id="KW-1185">Reference proteome</keyword>
<dbReference type="Gene3D" id="1.10.357.10">
    <property type="entry name" value="Tetracycline Repressor, domain 2"/>
    <property type="match status" value="1"/>
</dbReference>
<dbReference type="RefSeq" id="WP_005998323.1">
    <property type="nucleotide sequence ID" value="NZ_AAEW02000003.1"/>
</dbReference>
<reference evidence="5" key="1">
    <citation type="submission" date="2006-05" db="EMBL/GenBank/DDBJ databases">
        <title>Annotation of the draft genome assembly of Desulfuromonas acetoxidans DSM 684.</title>
        <authorList>
            <consortium name="US DOE Joint Genome Institute (JGI-ORNL)"/>
            <person name="Larimer F."/>
            <person name="Land M."/>
            <person name="Hauser L."/>
        </authorList>
    </citation>
    <scope>NUCLEOTIDE SEQUENCE [LARGE SCALE GENOMIC DNA]</scope>
    <source>
        <strain evidence="5">DSM 684</strain>
    </source>
</reference>
<dbReference type="InterPro" id="IPR050624">
    <property type="entry name" value="HTH-type_Tx_Regulator"/>
</dbReference>
<dbReference type="PROSITE" id="PS50977">
    <property type="entry name" value="HTH_TETR_2"/>
    <property type="match status" value="1"/>
</dbReference>
<evidence type="ECO:0000256" key="2">
    <source>
        <dbReference type="PROSITE-ProRule" id="PRU00335"/>
    </source>
</evidence>
<feature type="domain" description="HTH tetR-type" evidence="4">
    <location>
        <begin position="31"/>
        <end position="91"/>
    </location>
</feature>
<dbReference type="Pfam" id="PF00440">
    <property type="entry name" value="TetR_N"/>
    <property type="match status" value="1"/>
</dbReference>
<dbReference type="InterPro" id="IPR001647">
    <property type="entry name" value="HTH_TetR"/>
</dbReference>
<feature type="region of interest" description="Disordered" evidence="3">
    <location>
        <begin position="1"/>
        <end position="22"/>
    </location>
</feature>
<dbReference type="SUPFAM" id="SSF46689">
    <property type="entry name" value="Homeodomain-like"/>
    <property type="match status" value="1"/>
</dbReference>
<dbReference type="EMBL" id="AAEW02000003">
    <property type="protein sequence ID" value="EAT16851.1"/>
    <property type="molecule type" value="Genomic_DNA"/>
</dbReference>
<keyword evidence="1 2" id="KW-0238">DNA-binding</keyword>
<name>Q1K2N0_DESA6</name>
<evidence type="ECO:0000256" key="3">
    <source>
        <dbReference type="SAM" id="MobiDB-lite"/>
    </source>
</evidence>
<dbReference type="PANTHER" id="PTHR43479">
    <property type="entry name" value="ACREF/ENVCD OPERON REPRESSOR-RELATED"/>
    <property type="match status" value="1"/>
</dbReference>
<dbReference type="PANTHER" id="PTHR43479:SF11">
    <property type="entry name" value="ACREF_ENVCD OPERON REPRESSOR-RELATED"/>
    <property type="match status" value="1"/>
</dbReference>
<dbReference type="Proteomes" id="UP000005695">
    <property type="component" value="Unassembled WGS sequence"/>
</dbReference>
<dbReference type="OrthoDB" id="9793734at2"/>
<dbReference type="AlphaFoldDB" id="Q1K2N0"/>
<evidence type="ECO:0000313" key="5">
    <source>
        <dbReference type="EMBL" id="EAT16851.1"/>
    </source>
</evidence>
<dbReference type="PRINTS" id="PR00455">
    <property type="entry name" value="HTHTETR"/>
</dbReference>
<feature type="DNA-binding region" description="H-T-H motif" evidence="2">
    <location>
        <begin position="54"/>
        <end position="73"/>
    </location>
</feature>
<sequence>MNYLKLRQNENTSVRKQRPVPVAKSRTINPEAKRKKILRTAHKLFVSRGYYRVTIPMIVAASGVSTGAIYNQFGSKENIARTLYEELSIRFMVSFQKRLAQHTTTYGKLRAFTELVFDLTESDPAMIEYLMFMRHSEFVDDMSPLLSEPFEIVRNIVKEGIAANDIKSGDYFACSVTYTGAILRPVMLHLESVLPKPLKEYTEEFINNAWDAIKA</sequence>
<organism evidence="5 6">
    <name type="scientific">Desulfuromonas acetoxidans (strain DSM 684 / 11070)</name>
    <dbReference type="NCBI Taxonomy" id="281689"/>
    <lineage>
        <taxon>Bacteria</taxon>
        <taxon>Pseudomonadati</taxon>
        <taxon>Thermodesulfobacteriota</taxon>
        <taxon>Desulfuromonadia</taxon>
        <taxon>Desulfuromonadales</taxon>
        <taxon>Desulfuromonadaceae</taxon>
        <taxon>Desulfuromonas</taxon>
    </lineage>
</organism>
<evidence type="ECO:0000313" key="6">
    <source>
        <dbReference type="Proteomes" id="UP000005695"/>
    </source>
</evidence>
<dbReference type="SUPFAM" id="SSF48498">
    <property type="entry name" value="Tetracyclin repressor-like, C-terminal domain"/>
    <property type="match status" value="1"/>
</dbReference>
<evidence type="ECO:0000259" key="4">
    <source>
        <dbReference type="PROSITE" id="PS50977"/>
    </source>
</evidence>
<comment type="caution">
    <text evidence="5">The sequence shown here is derived from an EMBL/GenBank/DDBJ whole genome shotgun (WGS) entry which is preliminary data.</text>
</comment>
<accession>Q1K2N0</accession>
<dbReference type="InterPro" id="IPR009057">
    <property type="entry name" value="Homeodomain-like_sf"/>
</dbReference>
<dbReference type="InterPro" id="IPR036271">
    <property type="entry name" value="Tet_transcr_reg_TetR-rel_C_sf"/>
</dbReference>